<dbReference type="Proteomes" id="UP001529510">
    <property type="component" value="Unassembled WGS sequence"/>
</dbReference>
<dbReference type="EMBL" id="JAMKFB020000009">
    <property type="protein sequence ID" value="KAL0183678.1"/>
    <property type="molecule type" value="Genomic_DNA"/>
</dbReference>
<keyword evidence="2" id="KW-1185">Reference proteome</keyword>
<name>A0ABD0QD95_CIRMR</name>
<evidence type="ECO:0000313" key="1">
    <source>
        <dbReference type="EMBL" id="KAL0183678.1"/>
    </source>
</evidence>
<feature type="non-terminal residue" evidence="1">
    <location>
        <position position="56"/>
    </location>
</feature>
<proteinExistence type="predicted"/>
<sequence>GGHVLLDDQTDLGYVEDGTPCGPSMMCLDRKCLPIQYLNLSSCPTGPNGHICSSHG</sequence>
<accession>A0ABD0QD95</accession>
<evidence type="ECO:0000313" key="2">
    <source>
        <dbReference type="Proteomes" id="UP001529510"/>
    </source>
</evidence>
<reference evidence="1 2" key="1">
    <citation type="submission" date="2024-05" db="EMBL/GenBank/DDBJ databases">
        <title>Genome sequencing and assembly of Indian major carp, Cirrhinus mrigala (Hamilton, 1822).</title>
        <authorList>
            <person name="Mohindra V."/>
            <person name="Chowdhury L.M."/>
            <person name="Lal K."/>
            <person name="Jena J.K."/>
        </authorList>
    </citation>
    <scope>NUCLEOTIDE SEQUENCE [LARGE SCALE GENOMIC DNA]</scope>
    <source>
        <strain evidence="1">CM1030</strain>
        <tissue evidence="1">Blood</tissue>
    </source>
</reference>
<protein>
    <submittedName>
        <fullName evidence="1">Uncharacterized protein</fullName>
    </submittedName>
</protein>
<dbReference type="AlphaFoldDB" id="A0ABD0QD95"/>
<feature type="non-terminal residue" evidence="1">
    <location>
        <position position="1"/>
    </location>
</feature>
<gene>
    <name evidence="1" type="ORF">M9458_019374</name>
</gene>
<comment type="caution">
    <text evidence="1">The sequence shown here is derived from an EMBL/GenBank/DDBJ whole genome shotgun (WGS) entry which is preliminary data.</text>
</comment>
<organism evidence="1 2">
    <name type="scientific">Cirrhinus mrigala</name>
    <name type="common">Mrigala</name>
    <dbReference type="NCBI Taxonomy" id="683832"/>
    <lineage>
        <taxon>Eukaryota</taxon>
        <taxon>Metazoa</taxon>
        <taxon>Chordata</taxon>
        <taxon>Craniata</taxon>
        <taxon>Vertebrata</taxon>
        <taxon>Euteleostomi</taxon>
        <taxon>Actinopterygii</taxon>
        <taxon>Neopterygii</taxon>
        <taxon>Teleostei</taxon>
        <taxon>Ostariophysi</taxon>
        <taxon>Cypriniformes</taxon>
        <taxon>Cyprinidae</taxon>
        <taxon>Labeoninae</taxon>
        <taxon>Labeonini</taxon>
        <taxon>Cirrhinus</taxon>
    </lineage>
</organism>